<reference evidence="2 3" key="1">
    <citation type="submission" date="2018-08" db="EMBL/GenBank/DDBJ databases">
        <title>A genome reference for cultivated species of the human gut microbiota.</title>
        <authorList>
            <person name="Zou Y."/>
            <person name="Xue W."/>
            <person name="Luo G."/>
        </authorList>
    </citation>
    <scope>NUCLEOTIDE SEQUENCE [LARGE SCALE GENOMIC DNA]</scope>
    <source>
        <strain evidence="2 3">AM22-1</strain>
    </source>
</reference>
<keyword evidence="1" id="KW-0472">Membrane</keyword>
<gene>
    <name evidence="2" type="ORF">DW250_02715</name>
</gene>
<evidence type="ECO:0000256" key="1">
    <source>
        <dbReference type="SAM" id="Phobius"/>
    </source>
</evidence>
<protein>
    <submittedName>
        <fullName evidence="2">Uncharacterized protein</fullName>
    </submittedName>
</protein>
<dbReference type="Proteomes" id="UP000286501">
    <property type="component" value="Unassembled WGS sequence"/>
</dbReference>
<dbReference type="EMBL" id="QRIN01000007">
    <property type="protein sequence ID" value="RHG68503.1"/>
    <property type="molecule type" value="Genomic_DNA"/>
</dbReference>
<feature type="transmembrane region" description="Helical" evidence="1">
    <location>
        <begin position="40"/>
        <end position="60"/>
    </location>
</feature>
<evidence type="ECO:0000313" key="3">
    <source>
        <dbReference type="Proteomes" id="UP000286501"/>
    </source>
</evidence>
<organism evidence="2 3">
    <name type="scientific">Segatella copri</name>
    <dbReference type="NCBI Taxonomy" id="165179"/>
    <lineage>
        <taxon>Bacteria</taxon>
        <taxon>Pseudomonadati</taxon>
        <taxon>Bacteroidota</taxon>
        <taxon>Bacteroidia</taxon>
        <taxon>Bacteroidales</taxon>
        <taxon>Prevotellaceae</taxon>
        <taxon>Segatella</taxon>
    </lineage>
</organism>
<proteinExistence type="predicted"/>
<comment type="caution">
    <text evidence="2">The sequence shown here is derived from an EMBL/GenBank/DDBJ whole genome shotgun (WGS) entry which is preliminary data.</text>
</comment>
<name>A0A3R6DT49_9BACT</name>
<keyword evidence="1" id="KW-0812">Transmembrane</keyword>
<evidence type="ECO:0000313" key="2">
    <source>
        <dbReference type="EMBL" id="RHG68503.1"/>
    </source>
</evidence>
<dbReference type="AlphaFoldDB" id="A0A3R6DT49"/>
<keyword evidence="1" id="KW-1133">Transmembrane helix</keyword>
<sequence length="61" mass="7377">MTRFFQLAILLLVEMRIWMISFYTMQCVIKQNCLVKLIALYWMMILKPLFVCLLCLMIVLE</sequence>
<accession>A0A3R6DT49</accession>